<dbReference type="EMBL" id="CP035544">
    <property type="protein sequence ID" value="QBA64483.1"/>
    <property type="molecule type" value="Genomic_DNA"/>
</dbReference>
<feature type="repeat" description="TPR" evidence="1">
    <location>
        <begin position="209"/>
        <end position="242"/>
    </location>
</feature>
<keyword evidence="3" id="KW-1185">Reference proteome</keyword>
<evidence type="ECO:0000313" key="2">
    <source>
        <dbReference type="EMBL" id="QBA64483.1"/>
    </source>
</evidence>
<organism evidence="2 3">
    <name type="scientific">Muriicola soli</name>
    <dbReference type="NCBI Taxonomy" id="2507538"/>
    <lineage>
        <taxon>Bacteria</taxon>
        <taxon>Pseudomonadati</taxon>
        <taxon>Bacteroidota</taxon>
        <taxon>Flavobacteriia</taxon>
        <taxon>Flavobacteriales</taxon>
        <taxon>Flavobacteriaceae</taxon>
        <taxon>Muriicola</taxon>
    </lineage>
</organism>
<evidence type="ECO:0000256" key="1">
    <source>
        <dbReference type="PROSITE-ProRule" id="PRU00339"/>
    </source>
</evidence>
<dbReference type="Proteomes" id="UP000290889">
    <property type="component" value="Chromosome"/>
</dbReference>
<dbReference type="Gene3D" id="1.25.40.10">
    <property type="entry name" value="Tetratricopeptide repeat domain"/>
    <property type="match status" value="2"/>
</dbReference>
<proteinExistence type="predicted"/>
<accession>A0A411EAB2</accession>
<dbReference type="PROSITE" id="PS50005">
    <property type="entry name" value="TPR"/>
    <property type="match status" value="1"/>
</dbReference>
<sequence>MKRYITLGILLILITSCEFGEKGKVIEPADYNAYLETGPSKTSSKYFRLWNSKIKPDSLQLTSFGIVAGQYNSYFQATGEIEYLKKAESALEKAVDIAAIGQSGYLRALARNYISQHRFKEALLLALQARKLGSGVLETQYLLFDLYMELGEFNKAERYLDSTRNMSAFGHLIRLAKWNDHKGKLDVTIRLMEKATAKAEQAANRNTMLWSYTNLADYYGHAGRIDDSYRHYLKALSLDPKNAYAKKGIAWIAYSYEGNTAEAMRILDSISEHYHSPDLYLLKAEIAEYMGDSIEYMKSMNAFFKMSENPSYGDMYNAYIIDTYLNGTLQYDKALALALRDANNRPTPSAYGLLAYSYFKAGEKEQAYQVVQEHVMGKTQEPLVLLQIAEILKDRGDLARTSEIKNSLKEAAYELGPVTAMRVEAL</sequence>
<dbReference type="PROSITE" id="PS51257">
    <property type="entry name" value="PROKAR_LIPOPROTEIN"/>
    <property type="match status" value="1"/>
</dbReference>
<dbReference type="Pfam" id="PF13181">
    <property type="entry name" value="TPR_8"/>
    <property type="match status" value="1"/>
</dbReference>
<dbReference type="KEGG" id="mur:EQY75_08075"/>
<dbReference type="OrthoDB" id="1399920at2"/>
<evidence type="ECO:0000313" key="3">
    <source>
        <dbReference type="Proteomes" id="UP000290889"/>
    </source>
</evidence>
<gene>
    <name evidence="2" type="ORF">EQY75_08075</name>
</gene>
<protein>
    <submittedName>
        <fullName evidence="2">Uncharacterized protein</fullName>
    </submittedName>
</protein>
<dbReference type="InterPro" id="IPR011990">
    <property type="entry name" value="TPR-like_helical_dom_sf"/>
</dbReference>
<reference evidence="2 3" key="1">
    <citation type="submission" date="2019-01" db="EMBL/GenBank/DDBJ databases">
        <title>Muriicola soli sp. nov., isolated from soil.</title>
        <authorList>
            <person name="Kang H.J."/>
            <person name="Kim S.B."/>
        </authorList>
    </citation>
    <scope>NUCLEOTIDE SEQUENCE [LARGE SCALE GENOMIC DNA]</scope>
    <source>
        <strain evidence="2 3">MMS17-SY002</strain>
    </source>
</reference>
<dbReference type="SUPFAM" id="SSF48452">
    <property type="entry name" value="TPR-like"/>
    <property type="match status" value="1"/>
</dbReference>
<dbReference type="InterPro" id="IPR019734">
    <property type="entry name" value="TPR_rpt"/>
</dbReference>
<dbReference type="SMART" id="SM00028">
    <property type="entry name" value="TPR"/>
    <property type="match status" value="2"/>
</dbReference>
<keyword evidence="1" id="KW-0802">TPR repeat</keyword>
<dbReference type="AlphaFoldDB" id="A0A411EAB2"/>
<name>A0A411EAB2_9FLAO</name>
<dbReference type="RefSeq" id="WP_129604718.1">
    <property type="nucleotide sequence ID" value="NZ_CP035544.1"/>
</dbReference>